<keyword evidence="3" id="KW-0819">tRNA processing</keyword>
<dbReference type="InterPro" id="IPR039894">
    <property type="entry name" value="Pus10-like"/>
</dbReference>
<evidence type="ECO:0000256" key="2">
    <source>
        <dbReference type="ARBA" id="ARBA00012787"/>
    </source>
</evidence>
<evidence type="ECO:0000313" key="11">
    <source>
        <dbReference type="Proteomes" id="UP000198341"/>
    </source>
</evidence>
<dbReference type="AlphaFoldDB" id="K8F2R2"/>
<dbReference type="Gene3D" id="3.30.70.3190">
    <property type="match status" value="1"/>
</dbReference>
<dbReference type="SUPFAM" id="SSF55120">
    <property type="entry name" value="Pseudouridine synthase"/>
    <property type="match status" value="1"/>
</dbReference>
<dbReference type="FunFam" id="3.30.70.3190:FF:000001">
    <property type="entry name" value="tRNA pseudouridine synthase Pus10"/>
    <property type="match status" value="1"/>
</dbReference>
<evidence type="ECO:0000256" key="8">
    <source>
        <dbReference type="SAM" id="MobiDB-lite"/>
    </source>
</evidence>
<dbReference type="Gene3D" id="3.30.70.2510">
    <property type="match status" value="1"/>
</dbReference>
<evidence type="ECO:0000256" key="7">
    <source>
        <dbReference type="ARBA" id="ARBA00083669"/>
    </source>
</evidence>
<evidence type="ECO:0000256" key="3">
    <source>
        <dbReference type="ARBA" id="ARBA00022694"/>
    </source>
</evidence>
<dbReference type="EMBL" id="FO082267">
    <property type="protein sequence ID" value="CCO19115.1"/>
    <property type="molecule type" value="Genomic_DNA"/>
</dbReference>
<name>K8F2R2_9CHLO</name>
<reference evidence="10 11" key="1">
    <citation type="submission" date="2011-10" db="EMBL/GenBank/DDBJ databases">
        <authorList>
            <person name="Genoscope - CEA"/>
        </authorList>
    </citation>
    <scope>NUCLEOTIDE SEQUENCE [LARGE SCALE GENOMIC DNA]</scope>
    <source>
        <strain evidence="10 11">RCC 1105</strain>
    </source>
</reference>
<dbReference type="GO" id="GO:0031119">
    <property type="term" value="P:tRNA pseudouridine synthesis"/>
    <property type="evidence" value="ECO:0007669"/>
    <property type="project" value="UniProtKB-ARBA"/>
</dbReference>
<feature type="compositionally biased region" description="Acidic residues" evidence="8">
    <location>
        <begin position="67"/>
        <end position="82"/>
    </location>
</feature>
<protein>
    <recommendedName>
        <fullName evidence="2">tRNA pseudouridine(55) synthase</fullName>
        <ecNumber evidence="2">5.4.99.25</ecNumber>
    </recommendedName>
    <alternativeName>
        <fullName evidence="7">tRNA pseudouridine 55 synthase</fullName>
    </alternativeName>
    <alternativeName>
        <fullName evidence="5">tRNA pseudouridylate synthase</fullName>
    </alternativeName>
    <alternativeName>
        <fullName evidence="6">tRNA-uridine isomerase</fullName>
    </alternativeName>
</protein>
<dbReference type="GO" id="GO:0160148">
    <property type="term" value="F:tRNA pseudouridine(55) synthase activity"/>
    <property type="evidence" value="ECO:0007669"/>
    <property type="project" value="UniProtKB-EC"/>
</dbReference>
<dbReference type="InterPro" id="IPR020103">
    <property type="entry name" value="PsdUridine_synth_cat_dom_sf"/>
</dbReference>
<dbReference type="KEGG" id="bpg:Bathy12g03230"/>
<dbReference type="FunFam" id="3.30.70.2510:FF:000001">
    <property type="entry name" value="tRNA pseudouridine synthase Pus10"/>
    <property type="match status" value="1"/>
</dbReference>
<dbReference type="Proteomes" id="UP000198341">
    <property type="component" value="Chromosome 12"/>
</dbReference>
<dbReference type="OrthoDB" id="271937at2759"/>
<dbReference type="GO" id="GO:0003723">
    <property type="term" value="F:RNA binding"/>
    <property type="evidence" value="ECO:0007669"/>
    <property type="project" value="InterPro"/>
</dbReference>
<dbReference type="EC" id="5.4.99.25" evidence="2"/>
<evidence type="ECO:0000256" key="5">
    <source>
        <dbReference type="ARBA" id="ARBA00075270"/>
    </source>
</evidence>
<dbReference type="PANTHER" id="PTHR21568:SF0">
    <property type="entry name" value="TRNA PSEUDOURIDINE SYNTHASE PUS10"/>
    <property type="match status" value="1"/>
</dbReference>
<dbReference type="InterPro" id="IPR048741">
    <property type="entry name" value="Pus10-like_C"/>
</dbReference>
<evidence type="ECO:0000256" key="4">
    <source>
        <dbReference type="ARBA" id="ARBA00023235"/>
    </source>
</evidence>
<dbReference type="PANTHER" id="PTHR21568">
    <property type="entry name" value="TRNA PSEUDOURIDINE SYNTHASE PUS10"/>
    <property type="match status" value="1"/>
</dbReference>
<proteinExistence type="inferred from homology"/>
<dbReference type="eggNOG" id="KOG2364">
    <property type="taxonomic scope" value="Eukaryota"/>
</dbReference>
<dbReference type="RefSeq" id="XP_007510000.1">
    <property type="nucleotide sequence ID" value="XM_007509938.1"/>
</dbReference>
<gene>
    <name evidence="10" type="ordered locus">Bathy12g03230</name>
</gene>
<feature type="domain" description="Pus10-like C-terminal" evidence="9">
    <location>
        <begin position="382"/>
        <end position="628"/>
    </location>
</feature>
<evidence type="ECO:0000259" key="9">
    <source>
        <dbReference type="Pfam" id="PF21238"/>
    </source>
</evidence>
<dbReference type="GeneID" id="19012530"/>
<feature type="region of interest" description="Disordered" evidence="8">
    <location>
        <begin position="62"/>
        <end position="86"/>
    </location>
</feature>
<evidence type="ECO:0000313" key="10">
    <source>
        <dbReference type="EMBL" id="CCO19115.1"/>
    </source>
</evidence>
<dbReference type="STRING" id="41875.K8F2R2"/>
<keyword evidence="4" id="KW-0413">Isomerase</keyword>
<evidence type="ECO:0000256" key="1">
    <source>
        <dbReference type="ARBA" id="ARBA00009652"/>
    </source>
</evidence>
<organism evidence="10 11">
    <name type="scientific">Bathycoccus prasinos</name>
    <dbReference type="NCBI Taxonomy" id="41875"/>
    <lineage>
        <taxon>Eukaryota</taxon>
        <taxon>Viridiplantae</taxon>
        <taxon>Chlorophyta</taxon>
        <taxon>Mamiellophyceae</taxon>
        <taxon>Mamiellales</taxon>
        <taxon>Bathycoccaceae</taxon>
        <taxon>Bathycoccus</taxon>
    </lineage>
</organism>
<dbReference type="Pfam" id="PF21238">
    <property type="entry name" value="Pus10_C"/>
    <property type="match status" value="1"/>
</dbReference>
<sequence length="634" mass="71913">MPTCTTPLRDDLCAFCRHPSLNESNDDDDKKKKERIKNDFNTVCPACLNCFSFFACRSSAPSKTASEEEEEEEDNNNEEEEDKDKAVVVSDARELAKHLACKSKKNTTKRRKRVVQNGERVCVDFAFPPSVAFRQALAKEILLREGKEGKEGEDVIDSDEEKESVNMARIQQQQQQQQQMRVLEGDFDAMAREAREAAMLMVRAHSGCERVEHVRDKAKATVMVYVEYEGVPSAASFATDKKSDFNNEDGERDDGTIQTTNVSLEDDFKAMRHFNVKRPNDRQKNWKKRKRREGRKPEWELVLSQPEPKYLAAFEDSRLEYSRVRKETSTDGFLRAIKNATTETLMSALYNNTYKAVRMKQDEEKKENPIAARVRVWASPVYVAGRYAKFARDVPQSPWSNCPVKWARATESVQDALEDAIVKSAHADGAKFNSSGREDLDVRMLGDGRPFVLEVHNPKASVSELRENLVRAETLMNQSSFLKTDVKAFNLRVVPKETYKNVGLRLDSNEKEKSYSCVCICDPPVPMDSTICDVVSAMKDVELKQQTPIRVSHRRSDLVRPRTLREIKVTVVPGTRGRCVYVDLRAEAGTYIKEFCHGDKGRTNPSLGDLLGNGTKCDIIQLDVTKVDAVGFDD</sequence>
<evidence type="ECO:0000256" key="6">
    <source>
        <dbReference type="ARBA" id="ARBA00079393"/>
    </source>
</evidence>
<accession>K8F2R2</accession>
<keyword evidence="11" id="KW-1185">Reference proteome</keyword>
<comment type="similarity">
    <text evidence="1">Belongs to the pseudouridine synthase Pus10 family.</text>
</comment>